<evidence type="ECO:0000313" key="1">
    <source>
        <dbReference type="EMBL" id="DAD80300.1"/>
    </source>
</evidence>
<reference evidence="1" key="1">
    <citation type="journal article" date="2021" name="Proc. Natl. Acad. Sci. U.S.A.">
        <title>A Catalog of Tens of Thousands of Viruses from Human Metagenomes Reveals Hidden Associations with Chronic Diseases.</title>
        <authorList>
            <person name="Tisza M.J."/>
            <person name="Buck C.B."/>
        </authorList>
    </citation>
    <scope>NUCLEOTIDE SEQUENCE</scope>
    <source>
        <strain evidence="1">CtTqA28</strain>
    </source>
</reference>
<protein>
    <submittedName>
        <fullName evidence="1">Uncharacterized protein</fullName>
    </submittedName>
</protein>
<proteinExistence type="predicted"/>
<sequence>MECLKLQSSVLDKIKPSRATTLKRAYKTYYIKYPL</sequence>
<name>A0A8S5MDJ4_9CAUD</name>
<accession>A0A8S5MDJ4</accession>
<organism evidence="1">
    <name type="scientific">Caudovirales sp. ctTqA28</name>
    <dbReference type="NCBI Taxonomy" id="2826775"/>
    <lineage>
        <taxon>Viruses</taxon>
        <taxon>Duplodnaviria</taxon>
        <taxon>Heunggongvirae</taxon>
        <taxon>Uroviricota</taxon>
        <taxon>Caudoviricetes</taxon>
    </lineage>
</organism>
<dbReference type="EMBL" id="BK014882">
    <property type="protein sequence ID" value="DAD80300.1"/>
    <property type="molecule type" value="Genomic_DNA"/>
</dbReference>